<dbReference type="EMBL" id="JAUHHV010000009">
    <property type="protein sequence ID" value="KAK1411925.1"/>
    <property type="molecule type" value="Genomic_DNA"/>
</dbReference>
<feature type="compositionally biased region" description="Low complexity" evidence="1">
    <location>
        <begin position="86"/>
        <end position="99"/>
    </location>
</feature>
<reference evidence="2" key="1">
    <citation type="journal article" date="2023" name="bioRxiv">
        <title>Improved chromosome-level genome assembly for marigold (Tagetes erecta).</title>
        <authorList>
            <person name="Jiang F."/>
            <person name="Yuan L."/>
            <person name="Wang S."/>
            <person name="Wang H."/>
            <person name="Xu D."/>
            <person name="Wang A."/>
            <person name="Fan W."/>
        </authorList>
    </citation>
    <scope>NUCLEOTIDE SEQUENCE</scope>
    <source>
        <strain evidence="2">WSJ</strain>
        <tissue evidence="2">Leaf</tissue>
    </source>
</reference>
<dbReference type="Proteomes" id="UP001229421">
    <property type="component" value="Unassembled WGS sequence"/>
</dbReference>
<organism evidence="2 3">
    <name type="scientific">Tagetes erecta</name>
    <name type="common">African marigold</name>
    <dbReference type="NCBI Taxonomy" id="13708"/>
    <lineage>
        <taxon>Eukaryota</taxon>
        <taxon>Viridiplantae</taxon>
        <taxon>Streptophyta</taxon>
        <taxon>Embryophyta</taxon>
        <taxon>Tracheophyta</taxon>
        <taxon>Spermatophyta</taxon>
        <taxon>Magnoliopsida</taxon>
        <taxon>eudicotyledons</taxon>
        <taxon>Gunneridae</taxon>
        <taxon>Pentapetalae</taxon>
        <taxon>asterids</taxon>
        <taxon>campanulids</taxon>
        <taxon>Asterales</taxon>
        <taxon>Asteraceae</taxon>
        <taxon>Asteroideae</taxon>
        <taxon>Heliantheae alliance</taxon>
        <taxon>Tageteae</taxon>
        <taxon>Tagetes</taxon>
    </lineage>
</organism>
<name>A0AAD8K2H1_TARER</name>
<feature type="compositionally biased region" description="Basic residues" evidence="1">
    <location>
        <begin position="200"/>
        <end position="213"/>
    </location>
</feature>
<feature type="compositionally biased region" description="Basic and acidic residues" evidence="1">
    <location>
        <begin position="214"/>
        <end position="224"/>
    </location>
</feature>
<accession>A0AAD8K2H1</accession>
<dbReference type="AlphaFoldDB" id="A0AAD8K2H1"/>
<keyword evidence="3" id="KW-1185">Reference proteome</keyword>
<feature type="region of interest" description="Disordered" evidence="1">
    <location>
        <begin position="197"/>
        <end position="224"/>
    </location>
</feature>
<feature type="compositionally biased region" description="Polar residues" evidence="1">
    <location>
        <begin position="73"/>
        <end position="85"/>
    </location>
</feature>
<evidence type="ECO:0000256" key="1">
    <source>
        <dbReference type="SAM" id="MobiDB-lite"/>
    </source>
</evidence>
<evidence type="ECO:0000313" key="2">
    <source>
        <dbReference type="EMBL" id="KAK1411925.1"/>
    </source>
</evidence>
<gene>
    <name evidence="2" type="ORF">QVD17_32784</name>
</gene>
<protein>
    <submittedName>
        <fullName evidence="2">Uncharacterized protein</fullName>
    </submittedName>
</protein>
<evidence type="ECO:0000313" key="3">
    <source>
        <dbReference type="Proteomes" id="UP001229421"/>
    </source>
</evidence>
<sequence length="224" mass="25114">MPKRSSQLKPMTFEELCSMSVEDYLDYIERDDNQLRDLVDAQTLKDFDLLEAQTLNINDLLDAQTLNNLQPQETQVQEPQNVTSVPNINNQSPSQQPNSGEMTLEEFLIGLGVVRAPSQVLHPNVQAPSQVPYPQQAVQHNSVVMPFTNNIVHTNVTGGTLAPHGLTMNANLPIMVPLGMSGRETNETTRHNVLKATHARERRRNIRRKIQKKCTKDGGQDEQA</sequence>
<feature type="region of interest" description="Disordered" evidence="1">
    <location>
        <begin position="73"/>
        <end position="99"/>
    </location>
</feature>
<proteinExistence type="predicted"/>
<comment type="caution">
    <text evidence="2">The sequence shown here is derived from an EMBL/GenBank/DDBJ whole genome shotgun (WGS) entry which is preliminary data.</text>
</comment>